<keyword evidence="9 10" id="KW-0472">Membrane</keyword>
<keyword evidence="8" id="KW-0408">Iron</keyword>
<dbReference type="PROSITE" id="PS51003">
    <property type="entry name" value="CYTB_CTER"/>
    <property type="match status" value="1"/>
</dbReference>
<keyword evidence="2" id="KW-0813">Transport</keyword>
<dbReference type="GO" id="GO:0022904">
    <property type="term" value="P:respiratory electron transport chain"/>
    <property type="evidence" value="ECO:0007669"/>
    <property type="project" value="InterPro"/>
</dbReference>
<evidence type="ECO:0000259" key="12">
    <source>
        <dbReference type="PROSITE" id="PS51003"/>
    </source>
</evidence>
<dbReference type="InterPro" id="IPR027387">
    <property type="entry name" value="Cytb/b6-like_sf"/>
</dbReference>
<evidence type="ECO:0000256" key="5">
    <source>
        <dbReference type="ARBA" id="ARBA00022723"/>
    </source>
</evidence>
<keyword evidence="5" id="KW-0479">Metal-binding</keyword>
<dbReference type="PROSITE" id="PS51002">
    <property type="entry name" value="CYTB_NTER"/>
    <property type="match status" value="1"/>
</dbReference>
<keyword evidence="7 10" id="KW-1133">Transmembrane helix</keyword>
<keyword evidence="4 10" id="KW-0812">Transmembrane</keyword>
<dbReference type="PANTHER" id="PTHR19271:SF16">
    <property type="entry name" value="CYTOCHROME B"/>
    <property type="match status" value="1"/>
</dbReference>
<name>A0A395M4Z1_9BACT</name>
<feature type="transmembrane region" description="Helical" evidence="10">
    <location>
        <begin position="343"/>
        <end position="365"/>
    </location>
</feature>
<gene>
    <name evidence="13" type="ORF">D0433_01255</name>
</gene>
<dbReference type="SUPFAM" id="SSF81342">
    <property type="entry name" value="Transmembrane di-heme cytochromes"/>
    <property type="match status" value="1"/>
</dbReference>
<feature type="domain" description="Cytochrome b/b6 C-terminal region profile" evidence="12">
    <location>
        <begin position="272"/>
        <end position="410"/>
    </location>
</feature>
<feature type="transmembrane region" description="Helical" evidence="10">
    <location>
        <begin position="65"/>
        <end position="91"/>
    </location>
</feature>
<reference evidence="13 14" key="1">
    <citation type="journal article" date="2011" name="ISME J.">
        <title>Community ecology of hot spring cyanobacterial mats: predominant populations and their functional potential.</title>
        <authorList>
            <person name="Klatt C.G."/>
            <person name="Wood J.M."/>
            <person name="Rusch D.B."/>
            <person name="Bateson M.M."/>
            <person name="Hamamura N."/>
            <person name="Heidelberg J.F."/>
            <person name="Grossman A.R."/>
            <person name="Bhaya D."/>
            <person name="Cohan F.M."/>
            <person name="Kuhl M."/>
            <person name="Bryant D.A."/>
            <person name="Ward D.M."/>
        </authorList>
    </citation>
    <scope>NUCLEOTIDE SEQUENCE [LARGE SCALE GENOMIC DNA]</scope>
    <source>
        <strain evidence="13">OS</strain>
    </source>
</reference>
<evidence type="ECO:0000256" key="7">
    <source>
        <dbReference type="ARBA" id="ARBA00022989"/>
    </source>
</evidence>
<feature type="transmembrane region" description="Helical" evidence="10">
    <location>
        <begin position="237"/>
        <end position="258"/>
    </location>
</feature>
<sequence>MADLAQTQTAASSTRQGSINSSVATGNGVAEKSSFKDWLNVRIGSMTYAIEYLSKKAVPMHRQSIWYYFGGLTLFFFVIQIITGLLLLLYYKPTEKEAFDSFVYIQKEVAFGWLIRQVHSWSANLMTLMMFIHMFSAYFMKAYRKPRELMWLTGFVLCLLTLGLGFTGYLLPWNELAFFATQIGISIPGALGGMPLIGDFIGPAIIQVTAKVLGADILMIDGKPIPQVTGETLTRMFGFHVVLLPGITLLVLSAHLLLVQTLGNSVPIGYRERGLVKGEEPFFPNFLMKDFIGWMIGFAVLIFLAVMFPWEIGVKLDPVNSAPSPEIKPEWYFWAQFQFLKQVPGWVAVLLLTIAIIVWALVPFIDKKASREERSPAFTIFGILTLAFFLFESFLVYYNYSLTHKHGPWF</sequence>
<dbReference type="InterPro" id="IPR016174">
    <property type="entry name" value="Di-haem_cyt_TM"/>
</dbReference>
<dbReference type="GO" id="GO:0016020">
    <property type="term" value="C:membrane"/>
    <property type="evidence" value="ECO:0007669"/>
    <property type="project" value="UniProtKB-SubCell"/>
</dbReference>
<evidence type="ECO:0000313" key="13">
    <source>
        <dbReference type="EMBL" id="RFM25278.1"/>
    </source>
</evidence>
<feature type="transmembrane region" description="Helical" evidence="10">
    <location>
        <begin position="121"/>
        <end position="139"/>
    </location>
</feature>
<comment type="subcellular location">
    <subcellularLocation>
        <location evidence="1">Membrane</location>
        <topology evidence="1">Multi-pass membrane protein</topology>
    </subcellularLocation>
</comment>
<feature type="domain" description="Cytochrome b/b6 N-terminal region profile" evidence="11">
    <location>
        <begin position="35"/>
        <end position="268"/>
    </location>
</feature>
<dbReference type="EMBL" id="PHFL01000007">
    <property type="protein sequence ID" value="RFM25278.1"/>
    <property type="molecule type" value="Genomic_DNA"/>
</dbReference>
<evidence type="ECO:0000313" key="14">
    <source>
        <dbReference type="Proteomes" id="UP000266389"/>
    </source>
</evidence>
<feature type="transmembrane region" description="Helical" evidence="10">
    <location>
        <begin position="377"/>
        <end position="400"/>
    </location>
</feature>
<evidence type="ECO:0000256" key="2">
    <source>
        <dbReference type="ARBA" id="ARBA00022448"/>
    </source>
</evidence>
<feature type="transmembrane region" description="Helical" evidence="10">
    <location>
        <begin position="291"/>
        <end position="310"/>
    </location>
</feature>
<evidence type="ECO:0000256" key="10">
    <source>
        <dbReference type="SAM" id="Phobius"/>
    </source>
</evidence>
<dbReference type="Pfam" id="PF00032">
    <property type="entry name" value="Cytochrom_B_C"/>
    <property type="match status" value="1"/>
</dbReference>
<dbReference type="Gene3D" id="1.20.810.10">
    <property type="entry name" value="Cytochrome Bc1 Complex, Chain C"/>
    <property type="match status" value="1"/>
</dbReference>
<dbReference type="InterPro" id="IPR005797">
    <property type="entry name" value="Cyt_b/b6_N"/>
</dbReference>
<dbReference type="Pfam" id="PF00033">
    <property type="entry name" value="Cytochrome_B"/>
    <property type="match status" value="1"/>
</dbReference>
<dbReference type="GO" id="GO:0016491">
    <property type="term" value="F:oxidoreductase activity"/>
    <property type="evidence" value="ECO:0007669"/>
    <property type="project" value="InterPro"/>
</dbReference>
<evidence type="ECO:0000256" key="3">
    <source>
        <dbReference type="ARBA" id="ARBA00022617"/>
    </source>
</evidence>
<evidence type="ECO:0000256" key="6">
    <source>
        <dbReference type="ARBA" id="ARBA00022982"/>
    </source>
</evidence>
<evidence type="ECO:0000259" key="11">
    <source>
        <dbReference type="PROSITE" id="PS51002"/>
    </source>
</evidence>
<dbReference type="AlphaFoldDB" id="A0A395M4Z1"/>
<proteinExistence type="predicted"/>
<evidence type="ECO:0000256" key="1">
    <source>
        <dbReference type="ARBA" id="ARBA00004141"/>
    </source>
</evidence>
<dbReference type="InterPro" id="IPR005798">
    <property type="entry name" value="Cyt_b/b6_C"/>
</dbReference>
<dbReference type="Proteomes" id="UP000266389">
    <property type="component" value="Unassembled WGS sequence"/>
</dbReference>
<dbReference type="InterPro" id="IPR036150">
    <property type="entry name" value="Cyt_b/b6_C_sf"/>
</dbReference>
<evidence type="ECO:0000256" key="9">
    <source>
        <dbReference type="ARBA" id="ARBA00023136"/>
    </source>
</evidence>
<feature type="transmembrane region" description="Helical" evidence="10">
    <location>
        <begin position="151"/>
        <end position="171"/>
    </location>
</feature>
<comment type="caution">
    <text evidence="13">The sequence shown here is derived from an EMBL/GenBank/DDBJ whole genome shotgun (WGS) entry which is preliminary data.</text>
</comment>
<organism evidence="13 14">
    <name type="scientific">Candidatus Thermochlorobacter aerophilus</name>
    <dbReference type="NCBI Taxonomy" id="1868324"/>
    <lineage>
        <taxon>Bacteria</taxon>
        <taxon>Pseudomonadati</taxon>
        <taxon>Chlorobiota</taxon>
        <taxon>Chlorobiia</taxon>
        <taxon>Chlorobiales</taxon>
        <taxon>Candidatus Thermochlorobacteriaceae</taxon>
        <taxon>Candidatus Thermochlorobacter</taxon>
    </lineage>
</organism>
<dbReference type="GO" id="GO:0046872">
    <property type="term" value="F:metal ion binding"/>
    <property type="evidence" value="ECO:0007669"/>
    <property type="project" value="UniProtKB-KW"/>
</dbReference>
<dbReference type="PANTHER" id="PTHR19271">
    <property type="entry name" value="CYTOCHROME B"/>
    <property type="match status" value="1"/>
</dbReference>
<accession>A0A395M4Z1</accession>
<dbReference type="GO" id="GO:0009055">
    <property type="term" value="F:electron transfer activity"/>
    <property type="evidence" value="ECO:0007669"/>
    <property type="project" value="InterPro"/>
</dbReference>
<keyword evidence="6" id="KW-0249">Electron transport</keyword>
<evidence type="ECO:0000256" key="8">
    <source>
        <dbReference type="ARBA" id="ARBA00023004"/>
    </source>
</evidence>
<keyword evidence="3" id="KW-0349">Heme</keyword>
<protein>
    <submittedName>
        <fullName evidence="13">Cytochrome bc complex cytochrome b subunit</fullName>
    </submittedName>
</protein>
<dbReference type="SUPFAM" id="SSF81648">
    <property type="entry name" value="a domain/subunit of cytochrome bc1 complex (Ubiquinol-cytochrome c reductase)"/>
    <property type="match status" value="1"/>
</dbReference>
<evidence type="ECO:0000256" key="4">
    <source>
        <dbReference type="ARBA" id="ARBA00022692"/>
    </source>
</evidence>